<evidence type="ECO:0000313" key="2">
    <source>
        <dbReference type="EMBL" id="KAH9298940.1"/>
    </source>
</evidence>
<gene>
    <name evidence="2" type="ORF">KI387_030622</name>
</gene>
<organism evidence="2 3">
    <name type="scientific">Taxus chinensis</name>
    <name type="common">Chinese yew</name>
    <name type="synonym">Taxus wallichiana var. chinensis</name>
    <dbReference type="NCBI Taxonomy" id="29808"/>
    <lineage>
        <taxon>Eukaryota</taxon>
        <taxon>Viridiplantae</taxon>
        <taxon>Streptophyta</taxon>
        <taxon>Embryophyta</taxon>
        <taxon>Tracheophyta</taxon>
        <taxon>Spermatophyta</taxon>
        <taxon>Pinopsida</taxon>
        <taxon>Pinidae</taxon>
        <taxon>Conifers II</taxon>
        <taxon>Cupressales</taxon>
        <taxon>Taxaceae</taxon>
        <taxon>Taxus</taxon>
    </lineage>
</organism>
<feature type="compositionally biased region" description="Basic and acidic residues" evidence="1">
    <location>
        <begin position="74"/>
        <end position="83"/>
    </location>
</feature>
<evidence type="ECO:0000313" key="3">
    <source>
        <dbReference type="Proteomes" id="UP000824469"/>
    </source>
</evidence>
<feature type="region of interest" description="Disordered" evidence="1">
    <location>
        <begin position="71"/>
        <end position="93"/>
    </location>
</feature>
<dbReference type="Proteomes" id="UP000824469">
    <property type="component" value="Unassembled WGS sequence"/>
</dbReference>
<sequence length="93" mass="10645">MEMDEKSCKVVINIMSKDSTDMEDYNADQIGFSTHEVPKTVEQPQNNNLETEMQKLSSEVDIQDFLDPIEEDMSDKKENKDIDNCIEGNNIPS</sequence>
<dbReference type="EMBL" id="JAHRHJ020000010">
    <property type="protein sequence ID" value="KAH9298940.1"/>
    <property type="molecule type" value="Genomic_DNA"/>
</dbReference>
<keyword evidence="3" id="KW-1185">Reference proteome</keyword>
<evidence type="ECO:0000256" key="1">
    <source>
        <dbReference type="SAM" id="MobiDB-lite"/>
    </source>
</evidence>
<comment type="caution">
    <text evidence="2">The sequence shown here is derived from an EMBL/GenBank/DDBJ whole genome shotgun (WGS) entry which is preliminary data.</text>
</comment>
<feature type="non-terminal residue" evidence="2">
    <location>
        <position position="93"/>
    </location>
</feature>
<accession>A0AA38CEC0</accession>
<reference evidence="2 3" key="1">
    <citation type="journal article" date="2021" name="Nat. Plants">
        <title>The Taxus genome provides insights into paclitaxel biosynthesis.</title>
        <authorList>
            <person name="Xiong X."/>
            <person name="Gou J."/>
            <person name="Liao Q."/>
            <person name="Li Y."/>
            <person name="Zhou Q."/>
            <person name="Bi G."/>
            <person name="Li C."/>
            <person name="Du R."/>
            <person name="Wang X."/>
            <person name="Sun T."/>
            <person name="Guo L."/>
            <person name="Liang H."/>
            <person name="Lu P."/>
            <person name="Wu Y."/>
            <person name="Zhang Z."/>
            <person name="Ro D.K."/>
            <person name="Shang Y."/>
            <person name="Huang S."/>
            <person name="Yan J."/>
        </authorList>
    </citation>
    <scope>NUCLEOTIDE SEQUENCE [LARGE SCALE GENOMIC DNA]</scope>
    <source>
        <strain evidence="2">Ta-2019</strain>
    </source>
</reference>
<name>A0AA38CEC0_TAXCH</name>
<dbReference type="AlphaFoldDB" id="A0AA38CEC0"/>
<proteinExistence type="predicted"/>
<protein>
    <submittedName>
        <fullName evidence="2">Uncharacterized protein</fullName>
    </submittedName>
</protein>